<keyword evidence="2" id="KW-0732">Signal</keyword>
<dbReference type="Proteomes" id="UP000228900">
    <property type="component" value="Unassembled WGS sequence"/>
</dbReference>
<comment type="caution">
    <text evidence="3">The sequence shown here is derived from an EMBL/GenBank/DDBJ whole genome shotgun (WGS) entry which is preliminary data.</text>
</comment>
<dbReference type="AlphaFoldDB" id="A0A2M6WNG9"/>
<dbReference type="SUPFAM" id="SSF52833">
    <property type="entry name" value="Thioredoxin-like"/>
    <property type="match status" value="1"/>
</dbReference>
<evidence type="ECO:0008006" key="5">
    <source>
        <dbReference type="Google" id="ProtNLM"/>
    </source>
</evidence>
<proteinExistence type="predicted"/>
<evidence type="ECO:0000256" key="2">
    <source>
        <dbReference type="SAM" id="SignalP"/>
    </source>
</evidence>
<sequence>MRKNAFLLALVLTFAFTLSGCSSNLNATFAKKLSADEAKAKAETYINENLMANGSKATIDKVVEENGLYKMSVNVGGGQIIDSYMTKDGSKLFPQALELKAPEKAATDTTSNTNTAPTEVPKNAKPVVELFVMSHCPYGTQIEKGIIPVVEALGSKIDFKLKFCDYSMHGDKELKEELNQYCINKEQGTKYLTYLKCFLGAGDNTACLSQAKIDTAKMKACADKTDKQFKVTENAANKVDYKGSYPSFDVFKDDNAKYNVGGSPTLVINGTESQSARDPQSLMKSICAGFENAPSECQKAMSTASPAAGFGTDTEAAGSGSAAADCATN</sequence>
<organism evidence="3 4">
    <name type="scientific">Candidatus Falkowbacteria bacterium CG10_big_fil_rev_8_21_14_0_10_39_9</name>
    <dbReference type="NCBI Taxonomy" id="1974566"/>
    <lineage>
        <taxon>Bacteria</taxon>
        <taxon>Candidatus Falkowiibacteriota</taxon>
    </lineage>
</organism>
<evidence type="ECO:0000313" key="4">
    <source>
        <dbReference type="Proteomes" id="UP000228900"/>
    </source>
</evidence>
<protein>
    <recommendedName>
        <fullName evidence="5">Thioredoxin-like fold domain-containing protein</fullName>
    </recommendedName>
</protein>
<reference evidence="4" key="1">
    <citation type="submission" date="2017-09" db="EMBL/GenBank/DDBJ databases">
        <title>Depth-based differentiation of microbial function through sediment-hosted aquifers and enrichment of novel symbionts in the deep terrestrial subsurface.</title>
        <authorList>
            <person name="Probst A.J."/>
            <person name="Ladd B."/>
            <person name="Jarett J.K."/>
            <person name="Geller-Mcgrath D.E."/>
            <person name="Sieber C.M.K."/>
            <person name="Emerson J.B."/>
            <person name="Anantharaman K."/>
            <person name="Thomas B.C."/>
            <person name="Malmstrom R."/>
            <person name="Stieglmeier M."/>
            <person name="Klingl A."/>
            <person name="Woyke T."/>
            <person name="Ryan C.M."/>
            <person name="Banfield J.F."/>
        </authorList>
    </citation>
    <scope>NUCLEOTIDE SEQUENCE [LARGE SCALE GENOMIC DNA]</scope>
</reference>
<evidence type="ECO:0000313" key="3">
    <source>
        <dbReference type="EMBL" id="PIT94345.1"/>
    </source>
</evidence>
<dbReference type="EMBL" id="PFAQ01000056">
    <property type="protein sequence ID" value="PIT94345.1"/>
    <property type="molecule type" value="Genomic_DNA"/>
</dbReference>
<dbReference type="InterPro" id="IPR036249">
    <property type="entry name" value="Thioredoxin-like_sf"/>
</dbReference>
<feature type="region of interest" description="Disordered" evidence="1">
    <location>
        <begin position="304"/>
        <end position="329"/>
    </location>
</feature>
<name>A0A2M6WNG9_9BACT</name>
<accession>A0A2M6WNG9</accession>
<dbReference type="PROSITE" id="PS51257">
    <property type="entry name" value="PROKAR_LIPOPROTEIN"/>
    <property type="match status" value="1"/>
</dbReference>
<feature type="compositionally biased region" description="Low complexity" evidence="1">
    <location>
        <begin position="316"/>
        <end position="329"/>
    </location>
</feature>
<feature type="chain" id="PRO_5014811716" description="Thioredoxin-like fold domain-containing protein" evidence="2">
    <location>
        <begin position="28"/>
        <end position="329"/>
    </location>
</feature>
<evidence type="ECO:0000256" key="1">
    <source>
        <dbReference type="SAM" id="MobiDB-lite"/>
    </source>
</evidence>
<gene>
    <name evidence="3" type="ORF">COT98_04155</name>
</gene>
<dbReference type="Gene3D" id="3.40.30.10">
    <property type="entry name" value="Glutaredoxin"/>
    <property type="match status" value="1"/>
</dbReference>
<feature type="signal peptide" evidence="2">
    <location>
        <begin position="1"/>
        <end position="27"/>
    </location>
</feature>